<feature type="region of interest" description="Disordered" evidence="4">
    <location>
        <begin position="166"/>
        <end position="197"/>
    </location>
</feature>
<evidence type="ECO:0000256" key="3">
    <source>
        <dbReference type="ARBA" id="ARBA00023242"/>
    </source>
</evidence>
<keyword evidence="6" id="KW-1185">Reference proteome</keyword>
<dbReference type="InterPro" id="IPR009088">
    <property type="entry name" value="TFIIA_b-brl"/>
</dbReference>
<protein>
    <submittedName>
        <fullName evidence="5">Uncharacterized protein</fullName>
    </submittedName>
</protein>
<dbReference type="Gene3D" id="2.30.18.10">
    <property type="entry name" value="Transcription factor IIA (TFIIA), beta-barrel domain"/>
    <property type="match status" value="1"/>
</dbReference>
<dbReference type="SUPFAM" id="SSF50784">
    <property type="entry name" value="Transcription factor IIA (TFIIA), beta-barrel domain"/>
    <property type="match status" value="1"/>
</dbReference>
<feature type="compositionally biased region" description="Polar residues" evidence="4">
    <location>
        <begin position="175"/>
        <end position="197"/>
    </location>
</feature>
<dbReference type="Proteomes" id="UP000078046">
    <property type="component" value="Unassembled WGS sequence"/>
</dbReference>
<dbReference type="OrthoDB" id="586585at2759"/>
<dbReference type="GO" id="GO:0006367">
    <property type="term" value="P:transcription initiation at RNA polymerase II promoter"/>
    <property type="evidence" value="ECO:0007669"/>
    <property type="project" value="InterPro"/>
</dbReference>
<keyword evidence="3" id="KW-0539">Nucleus</keyword>
<feature type="compositionally biased region" description="Basic residues" evidence="4">
    <location>
        <begin position="242"/>
        <end position="256"/>
    </location>
</feature>
<evidence type="ECO:0000256" key="2">
    <source>
        <dbReference type="ARBA" id="ARBA00023163"/>
    </source>
</evidence>
<dbReference type="AlphaFoldDB" id="A0A177B4S0"/>
<sequence>MIGSAMAESVREMLTVFIKRIKCRHLLKQKHKTNTVNSPKKFFDLHSIKGVSCFPKYEQKNNIVTVDLGLGHHFLKSAPKSGVLDGLISEKAARAILLEFQKVLVETLKSRISTVYEIRGNLNSYRYCDQVWTMLLDNSCVIDLEQMKSKYLGTIKLISVKDTTCGDESKRQHSRNSNKPLTKKSSNTFNKKANGNINRKSGRIIIKNLHHKITKKNIKKRKMNITVMDVTVLTTKNNNGVKKQKSSKGSMRKSYKKTPTLEQLDKDMDDYNAQY</sequence>
<reference evidence="5 6" key="1">
    <citation type="submission" date="2016-04" db="EMBL/GenBank/DDBJ databases">
        <title>The genome of Intoshia linei affirms orthonectids as highly simplified spiralians.</title>
        <authorList>
            <person name="Mikhailov K.V."/>
            <person name="Slusarev G.S."/>
            <person name="Nikitin M.A."/>
            <person name="Logacheva M.D."/>
            <person name="Penin A."/>
            <person name="Aleoshin V."/>
            <person name="Panchin Y.V."/>
        </authorList>
    </citation>
    <scope>NUCLEOTIDE SEQUENCE [LARGE SCALE GENOMIC DNA]</scope>
    <source>
        <strain evidence="5">Intl2013</strain>
        <tissue evidence="5">Whole animal</tissue>
    </source>
</reference>
<accession>A0A177B4S0</accession>
<keyword evidence="2" id="KW-0804">Transcription</keyword>
<proteinExistence type="predicted"/>
<evidence type="ECO:0000256" key="4">
    <source>
        <dbReference type="SAM" id="MobiDB-lite"/>
    </source>
</evidence>
<evidence type="ECO:0000256" key="1">
    <source>
        <dbReference type="ARBA" id="ARBA00004123"/>
    </source>
</evidence>
<evidence type="ECO:0000313" key="6">
    <source>
        <dbReference type="Proteomes" id="UP000078046"/>
    </source>
</evidence>
<name>A0A177B4S0_9BILA</name>
<comment type="caution">
    <text evidence="5">The sequence shown here is derived from an EMBL/GenBank/DDBJ whole genome shotgun (WGS) entry which is preliminary data.</text>
</comment>
<gene>
    <name evidence="5" type="ORF">A3Q56_03128</name>
</gene>
<organism evidence="5 6">
    <name type="scientific">Intoshia linei</name>
    <dbReference type="NCBI Taxonomy" id="1819745"/>
    <lineage>
        <taxon>Eukaryota</taxon>
        <taxon>Metazoa</taxon>
        <taxon>Spiralia</taxon>
        <taxon>Lophotrochozoa</taxon>
        <taxon>Mesozoa</taxon>
        <taxon>Orthonectida</taxon>
        <taxon>Rhopaluridae</taxon>
        <taxon>Intoshia</taxon>
    </lineage>
</organism>
<evidence type="ECO:0000313" key="5">
    <source>
        <dbReference type="EMBL" id="OAF69120.1"/>
    </source>
</evidence>
<feature type="region of interest" description="Disordered" evidence="4">
    <location>
        <begin position="240"/>
        <end position="275"/>
    </location>
</feature>
<dbReference type="GO" id="GO:0005672">
    <property type="term" value="C:transcription factor TFIIA complex"/>
    <property type="evidence" value="ECO:0007669"/>
    <property type="project" value="InterPro"/>
</dbReference>
<dbReference type="EMBL" id="LWCA01000331">
    <property type="protein sequence ID" value="OAF69120.1"/>
    <property type="molecule type" value="Genomic_DNA"/>
</dbReference>
<comment type="subcellular location">
    <subcellularLocation>
        <location evidence="1">Nucleus</location>
    </subcellularLocation>
</comment>